<protein>
    <submittedName>
        <fullName evidence="4">Glycosyltransferase involved in cell wall bisynthesis</fullName>
    </submittedName>
</protein>
<feature type="domain" description="Glycosyltransferase subfamily 4-like N-terminal" evidence="3">
    <location>
        <begin position="83"/>
        <end position="178"/>
    </location>
</feature>
<organism evidence="4 5">
    <name type="scientific">Sphingobacterium nematocida</name>
    <dbReference type="NCBI Taxonomy" id="1513896"/>
    <lineage>
        <taxon>Bacteria</taxon>
        <taxon>Pseudomonadati</taxon>
        <taxon>Bacteroidota</taxon>
        <taxon>Sphingobacteriia</taxon>
        <taxon>Sphingobacteriales</taxon>
        <taxon>Sphingobacteriaceae</taxon>
        <taxon>Sphingobacterium</taxon>
    </lineage>
</organism>
<dbReference type="OrthoDB" id="9801609at2"/>
<dbReference type="Gene3D" id="3.40.50.2000">
    <property type="entry name" value="Glycogen Phosphorylase B"/>
    <property type="match status" value="2"/>
</dbReference>
<feature type="domain" description="Glycosyl transferase family 1" evidence="2">
    <location>
        <begin position="189"/>
        <end position="342"/>
    </location>
</feature>
<accession>A0A1T5BCW3</accession>
<dbReference type="Proteomes" id="UP000190150">
    <property type="component" value="Unassembled WGS sequence"/>
</dbReference>
<evidence type="ECO:0000259" key="3">
    <source>
        <dbReference type="Pfam" id="PF13439"/>
    </source>
</evidence>
<dbReference type="SUPFAM" id="SSF53756">
    <property type="entry name" value="UDP-Glycosyltransferase/glycogen phosphorylase"/>
    <property type="match status" value="1"/>
</dbReference>
<dbReference type="STRING" id="1513896.SAMN05660841_00576"/>
<evidence type="ECO:0000256" key="1">
    <source>
        <dbReference type="ARBA" id="ARBA00022679"/>
    </source>
</evidence>
<keyword evidence="1 4" id="KW-0808">Transferase</keyword>
<dbReference type="PANTHER" id="PTHR46401:SF2">
    <property type="entry name" value="GLYCOSYLTRANSFERASE WBBK-RELATED"/>
    <property type="match status" value="1"/>
</dbReference>
<dbReference type="AlphaFoldDB" id="A0A1T5BCW3"/>
<dbReference type="GO" id="GO:0009103">
    <property type="term" value="P:lipopolysaccharide biosynthetic process"/>
    <property type="evidence" value="ECO:0007669"/>
    <property type="project" value="TreeGrafter"/>
</dbReference>
<dbReference type="Pfam" id="PF13439">
    <property type="entry name" value="Glyco_transf_4"/>
    <property type="match status" value="1"/>
</dbReference>
<sequence>MNILFDYQIFVAQKFDGISRYFVDLITGVEMTAGFSANLEVVGNKNHYLPKSYLKEFSLLEKLKKYPSKMHKVLRKNQRITFDLLEKADIDVFHPTYYDPYFVDRIKKPMIITIHDMIYENFPHLFSPDEPIAYYKRLHIERADHIIAVSQRTKEDILKYYPLDDSKITVVHHGIDLESSLYYQNIADLPQNYILYVGGRYGYKNFELLVQAFSVISSRYDDLKLVVTGSPFGMAEQELLFRNNVQDKILILSANDDQLNTLYKNALFFIYPSLYEGFGLPILEAYKNECPVLLSKASCFPEVAAEAAAYFDPLSVESLMEQMELLLGSQAFRNQLVKAGKAMLQNYSMKSCVNKTLDVYKSLL</sequence>
<dbReference type="PANTHER" id="PTHR46401">
    <property type="entry name" value="GLYCOSYLTRANSFERASE WBBK-RELATED"/>
    <property type="match status" value="1"/>
</dbReference>
<dbReference type="Pfam" id="PF00534">
    <property type="entry name" value="Glycos_transf_1"/>
    <property type="match status" value="1"/>
</dbReference>
<dbReference type="InterPro" id="IPR001296">
    <property type="entry name" value="Glyco_trans_1"/>
</dbReference>
<dbReference type="RefSeq" id="WP_079641020.1">
    <property type="nucleotide sequence ID" value="NZ_FUZF01000002.1"/>
</dbReference>
<proteinExistence type="predicted"/>
<dbReference type="EMBL" id="FUZF01000002">
    <property type="protein sequence ID" value="SKB45112.1"/>
    <property type="molecule type" value="Genomic_DNA"/>
</dbReference>
<dbReference type="CDD" id="cd03809">
    <property type="entry name" value="GT4_MtfB-like"/>
    <property type="match status" value="1"/>
</dbReference>
<dbReference type="GO" id="GO:0016757">
    <property type="term" value="F:glycosyltransferase activity"/>
    <property type="evidence" value="ECO:0007669"/>
    <property type="project" value="InterPro"/>
</dbReference>
<gene>
    <name evidence="4" type="ORF">SAMN05660841_00576</name>
</gene>
<evidence type="ECO:0000259" key="2">
    <source>
        <dbReference type="Pfam" id="PF00534"/>
    </source>
</evidence>
<evidence type="ECO:0000313" key="4">
    <source>
        <dbReference type="EMBL" id="SKB45112.1"/>
    </source>
</evidence>
<evidence type="ECO:0000313" key="5">
    <source>
        <dbReference type="Proteomes" id="UP000190150"/>
    </source>
</evidence>
<dbReference type="InterPro" id="IPR028098">
    <property type="entry name" value="Glyco_trans_4-like_N"/>
</dbReference>
<keyword evidence="5" id="KW-1185">Reference proteome</keyword>
<reference evidence="5" key="1">
    <citation type="submission" date="2017-02" db="EMBL/GenBank/DDBJ databases">
        <authorList>
            <person name="Varghese N."/>
            <person name="Submissions S."/>
        </authorList>
    </citation>
    <scope>NUCLEOTIDE SEQUENCE [LARGE SCALE GENOMIC DNA]</scope>
    <source>
        <strain evidence="5">DSM 24091</strain>
    </source>
</reference>
<name>A0A1T5BCW3_9SPHI</name>